<keyword evidence="1" id="KW-1133">Transmembrane helix</keyword>
<accession>A0AA39WY82</accession>
<sequence>MVVLRTGTRRGPIQAVAEWPLFSSPECFSNAMNSSISHGNGQVAGWVSGPNSRGTIDIIWSSLITIFLCTWTAICLNIPHTDDTQFKILYRKAKWMFWAIVGPELVLAVAIGQFASARRSVKRFHNLGIHNWTLRHGFFADMGGILLQTKDFAPFLVNSRQLAYLVEKKYLECPKITEDEIWDKSKADTMSKILTLLQASWLMISLLGRAILKLPTSTLELSAGAIVLCTIGTSFCWLRKPCDVKKGILIATEATAAQILIDAGAEAANPYRNTPLDFVAKESMTFGCDVMGFFGMRSDNPERPLRQFPNDRFPDISTLEKFSLFWITSAFGGFHLIGWNFVFPTRLELLLWRVSSSMVTGVTVFFWLIETIAARHRFGRWDKYLIRLRLKTPLPEQALTSDDSASDLEGGVNRRHTIRRMDEFEKLQKKAKPILKWEVGLIIPIVILYAVARGYMVFEAFASMRELPVGVFQTVSIIDSIPHW</sequence>
<keyword evidence="3" id="KW-1185">Reference proteome</keyword>
<dbReference type="EMBL" id="JAULSU010000003">
    <property type="protein sequence ID" value="KAK0623833.1"/>
    <property type="molecule type" value="Genomic_DNA"/>
</dbReference>
<dbReference type="PANTHER" id="PTHR35043:SF8">
    <property type="entry name" value="DUF4220 DOMAIN-CONTAINING PROTEIN"/>
    <property type="match status" value="1"/>
</dbReference>
<feature type="transmembrane region" description="Helical" evidence="1">
    <location>
        <begin position="322"/>
        <end position="343"/>
    </location>
</feature>
<feature type="transmembrane region" description="Helical" evidence="1">
    <location>
        <begin position="218"/>
        <end position="238"/>
    </location>
</feature>
<name>A0AA39WY82_9PEZI</name>
<feature type="transmembrane region" description="Helical" evidence="1">
    <location>
        <begin position="95"/>
        <end position="115"/>
    </location>
</feature>
<dbReference type="Proteomes" id="UP001175000">
    <property type="component" value="Unassembled WGS sequence"/>
</dbReference>
<protein>
    <submittedName>
        <fullName evidence="2">Uncharacterized protein</fullName>
    </submittedName>
</protein>
<evidence type="ECO:0000313" key="2">
    <source>
        <dbReference type="EMBL" id="KAK0623833.1"/>
    </source>
</evidence>
<proteinExistence type="predicted"/>
<keyword evidence="1" id="KW-0812">Transmembrane</keyword>
<feature type="transmembrane region" description="Helical" evidence="1">
    <location>
        <begin position="349"/>
        <end position="369"/>
    </location>
</feature>
<keyword evidence="1" id="KW-0472">Membrane</keyword>
<evidence type="ECO:0000313" key="3">
    <source>
        <dbReference type="Proteomes" id="UP001175000"/>
    </source>
</evidence>
<dbReference type="AlphaFoldDB" id="A0AA39WY82"/>
<reference evidence="2" key="1">
    <citation type="submission" date="2023-06" db="EMBL/GenBank/DDBJ databases">
        <title>Genome-scale phylogeny and comparative genomics of the fungal order Sordariales.</title>
        <authorList>
            <consortium name="Lawrence Berkeley National Laboratory"/>
            <person name="Hensen N."/>
            <person name="Bonometti L."/>
            <person name="Westerberg I."/>
            <person name="Brannstrom I.O."/>
            <person name="Guillou S."/>
            <person name="Cros-Aarteil S."/>
            <person name="Calhoun S."/>
            <person name="Haridas S."/>
            <person name="Kuo A."/>
            <person name="Mondo S."/>
            <person name="Pangilinan J."/>
            <person name="Riley R."/>
            <person name="Labutti K."/>
            <person name="Andreopoulos B."/>
            <person name="Lipzen A."/>
            <person name="Chen C."/>
            <person name="Yanf M."/>
            <person name="Daum C."/>
            <person name="Ng V."/>
            <person name="Clum A."/>
            <person name="Steindorff A."/>
            <person name="Ohm R."/>
            <person name="Martin F."/>
            <person name="Silar P."/>
            <person name="Natvig D."/>
            <person name="Lalanne C."/>
            <person name="Gautier V."/>
            <person name="Ament-Velasquez S.L."/>
            <person name="Kruys A."/>
            <person name="Hutchinson M.I."/>
            <person name="Powell A.J."/>
            <person name="Barry K."/>
            <person name="Miller A.N."/>
            <person name="Grigoriev I.V."/>
            <person name="Debuchy R."/>
            <person name="Gladieux P."/>
            <person name="Thoren M.H."/>
            <person name="Johannesson H."/>
        </authorList>
    </citation>
    <scope>NUCLEOTIDE SEQUENCE</scope>
    <source>
        <strain evidence="2">CBS 606.72</strain>
    </source>
</reference>
<organism evidence="2 3">
    <name type="scientific">Immersiella caudata</name>
    <dbReference type="NCBI Taxonomy" id="314043"/>
    <lineage>
        <taxon>Eukaryota</taxon>
        <taxon>Fungi</taxon>
        <taxon>Dikarya</taxon>
        <taxon>Ascomycota</taxon>
        <taxon>Pezizomycotina</taxon>
        <taxon>Sordariomycetes</taxon>
        <taxon>Sordariomycetidae</taxon>
        <taxon>Sordariales</taxon>
        <taxon>Lasiosphaeriaceae</taxon>
        <taxon>Immersiella</taxon>
    </lineage>
</organism>
<comment type="caution">
    <text evidence="2">The sequence shown here is derived from an EMBL/GenBank/DDBJ whole genome shotgun (WGS) entry which is preliminary data.</text>
</comment>
<evidence type="ECO:0000256" key="1">
    <source>
        <dbReference type="SAM" id="Phobius"/>
    </source>
</evidence>
<feature type="transmembrane region" description="Helical" evidence="1">
    <location>
        <begin position="439"/>
        <end position="458"/>
    </location>
</feature>
<feature type="transmembrane region" description="Helical" evidence="1">
    <location>
        <begin position="58"/>
        <end position="80"/>
    </location>
</feature>
<dbReference type="PANTHER" id="PTHR35043">
    <property type="entry name" value="TRANSCRIPTION FACTOR DOMAIN-CONTAINING PROTEIN"/>
    <property type="match status" value="1"/>
</dbReference>
<feature type="transmembrane region" description="Helical" evidence="1">
    <location>
        <begin position="193"/>
        <end position="212"/>
    </location>
</feature>
<gene>
    <name evidence="2" type="ORF">B0T14DRAFT_517116</name>
</gene>